<dbReference type="PROSITE" id="PS50162">
    <property type="entry name" value="RECA_2"/>
    <property type="match status" value="1"/>
</dbReference>
<dbReference type="EMBL" id="JAUJYN010000006">
    <property type="protein sequence ID" value="KAK1269694.1"/>
    <property type="molecule type" value="Genomic_DNA"/>
</dbReference>
<dbReference type="InterPro" id="IPR027417">
    <property type="entry name" value="P-loop_NTPase"/>
</dbReference>
<dbReference type="GO" id="GO:0005524">
    <property type="term" value="F:ATP binding"/>
    <property type="evidence" value="ECO:0007669"/>
    <property type="project" value="UniProtKB-KW"/>
</dbReference>
<evidence type="ECO:0000313" key="6">
    <source>
        <dbReference type="EMBL" id="KAK1269694.1"/>
    </source>
</evidence>
<dbReference type="GO" id="GO:0140664">
    <property type="term" value="F:ATP-dependent DNA damage sensor activity"/>
    <property type="evidence" value="ECO:0007669"/>
    <property type="project" value="InterPro"/>
</dbReference>
<dbReference type="GO" id="GO:0003697">
    <property type="term" value="F:single-stranded DNA binding"/>
    <property type="evidence" value="ECO:0007669"/>
    <property type="project" value="InterPro"/>
</dbReference>
<evidence type="ECO:0000256" key="2">
    <source>
        <dbReference type="ARBA" id="ARBA00022741"/>
    </source>
</evidence>
<evidence type="ECO:0000313" key="7">
    <source>
        <dbReference type="Proteomes" id="UP001179952"/>
    </source>
</evidence>
<keyword evidence="3" id="KW-0067">ATP-binding</keyword>
<accession>A0AAV9B086</accession>
<gene>
    <name evidence="6" type="ORF">QJS04_geneDACA013700</name>
</gene>
<evidence type="ECO:0000259" key="5">
    <source>
        <dbReference type="PROSITE" id="PS50162"/>
    </source>
</evidence>
<dbReference type="PANTHER" id="PTHR45900:SF6">
    <property type="entry name" value="DNA REPAIR PROTEIN RECA HOMOLOG 3, MITOCHONDRIAL-RELATED"/>
    <property type="match status" value="1"/>
</dbReference>
<evidence type="ECO:0000256" key="3">
    <source>
        <dbReference type="ARBA" id="ARBA00022840"/>
    </source>
</evidence>
<organism evidence="6 7">
    <name type="scientific">Acorus gramineus</name>
    <name type="common">Dwarf sweet flag</name>
    <dbReference type="NCBI Taxonomy" id="55184"/>
    <lineage>
        <taxon>Eukaryota</taxon>
        <taxon>Viridiplantae</taxon>
        <taxon>Streptophyta</taxon>
        <taxon>Embryophyta</taxon>
        <taxon>Tracheophyta</taxon>
        <taxon>Spermatophyta</taxon>
        <taxon>Magnoliopsida</taxon>
        <taxon>Liliopsida</taxon>
        <taxon>Acoraceae</taxon>
        <taxon>Acorus</taxon>
    </lineage>
</organism>
<protein>
    <recommendedName>
        <fullName evidence="5">RecA family profile 1 domain-containing protein</fullName>
    </recommendedName>
</protein>
<dbReference type="AlphaFoldDB" id="A0AAV9B086"/>
<keyword evidence="2" id="KW-0547">Nucleotide-binding</keyword>
<keyword evidence="4" id="KW-0233">DNA recombination</keyword>
<feature type="domain" description="RecA family profile 1" evidence="5">
    <location>
        <begin position="62"/>
        <end position="123"/>
    </location>
</feature>
<evidence type="ECO:0000256" key="1">
    <source>
        <dbReference type="ARBA" id="ARBA00009391"/>
    </source>
</evidence>
<dbReference type="Pfam" id="PF00154">
    <property type="entry name" value="RecA_N"/>
    <property type="match status" value="1"/>
</dbReference>
<proteinExistence type="inferred from homology"/>
<dbReference type="PANTHER" id="PTHR45900">
    <property type="entry name" value="RECA"/>
    <property type="match status" value="1"/>
</dbReference>
<dbReference type="Proteomes" id="UP001179952">
    <property type="component" value="Unassembled WGS sequence"/>
</dbReference>
<dbReference type="InterPro" id="IPR013765">
    <property type="entry name" value="DNA_recomb/repair_RecA"/>
</dbReference>
<comment type="caution">
    <text evidence="6">The sequence shown here is derived from an EMBL/GenBank/DDBJ whole genome shotgun (WGS) entry which is preliminary data.</text>
</comment>
<dbReference type="SUPFAM" id="SSF52540">
    <property type="entry name" value="P-loop containing nucleoside triphosphate hydrolases"/>
    <property type="match status" value="1"/>
</dbReference>
<sequence>MNVEDWIWKVEHTFAKERVFSARDLGSGTSHFRDFSAKDHRYIWKGSNHVANWLGRSESYKEVPVISSGSLAIDTALGIGGFPKERVVEIYGPEASGKTTLALHVVAEAQKQGVDPGHYFKMD</sequence>
<dbReference type="Gene3D" id="3.40.50.300">
    <property type="entry name" value="P-loop containing nucleotide triphosphate hydrolases"/>
    <property type="match status" value="1"/>
</dbReference>
<dbReference type="InterPro" id="IPR020588">
    <property type="entry name" value="RecA_ATP-bd"/>
</dbReference>
<dbReference type="GO" id="GO:0006310">
    <property type="term" value="P:DNA recombination"/>
    <property type="evidence" value="ECO:0007669"/>
    <property type="project" value="UniProtKB-KW"/>
</dbReference>
<evidence type="ECO:0000256" key="4">
    <source>
        <dbReference type="ARBA" id="ARBA00023172"/>
    </source>
</evidence>
<dbReference type="InterPro" id="IPR049428">
    <property type="entry name" value="RecA-like_N"/>
</dbReference>
<reference evidence="6" key="2">
    <citation type="submission" date="2023-06" db="EMBL/GenBank/DDBJ databases">
        <authorList>
            <person name="Ma L."/>
            <person name="Liu K.-W."/>
            <person name="Li Z."/>
            <person name="Hsiao Y.-Y."/>
            <person name="Qi Y."/>
            <person name="Fu T."/>
            <person name="Tang G."/>
            <person name="Zhang D."/>
            <person name="Sun W.-H."/>
            <person name="Liu D.-K."/>
            <person name="Li Y."/>
            <person name="Chen G.-Z."/>
            <person name="Liu X.-D."/>
            <person name="Liao X.-Y."/>
            <person name="Jiang Y.-T."/>
            <person name="Yu X."/>
            <person name="Hao Y."/>
            <person name="Huang J."/>
            <person name="Zhao X.-W."/>
            <person name="Ke S."/>
            <person name="Chen Y.-Y."/>
            <person name="Wu W.-L."/>
            <person name="Hsu J.-L."/>
            <person name="Lin Y.-F."/>
            <person name="Huang M.-D."/>
            <person name="Li C.-Y."/>
            <person name="Huang L."/>
            <person name="Wang Z.-W."/>
            <person name="Zhao X."/>
            <person name="Zhong W.-Y."/>
            <person name="Peng D.-H."/>
            <person name="Ahmad S."/>
            <person name="Lan S."/>
            <person name="Zhang J.-S."/>
            <person name="Tsai W.-C."/>
            <person name="Van De Peer Y."/>
            <person name="Liu Z.-J."/>
        </authorList>
    </citation>
    <scope>NUCLEOTIDE SEQUENCE</scope>
    <source>
        <strain evidence="6">SCP</strain>
        <tissue evidence="6">Leaves</tissue>
    </source>
</reference>
<reference evidence="6" key="1">
    <citation type="journal article" date="2023" name="Nat. Commun.">
        <title>Diploid and tetraploid genomes of Acorus and the evolution of monocots.</title>
        <authorList>
            <person name="Ma L."/>
            <person name="Liu K.W."/>
            <person name="Li Z."/>
            <person name="Hsiao Y.Y."/>
            <person name="Qi Y."/>
            <person name="Fu T."/>
            <person name="Tang G.D."/>
            <person name="Zhang D."/>
            <person name="Sun W.H."/>
            <person name="Liu D.K."/>
            <person name="Li Y."/>
            <person name="Chen G.Z."/>
            <person name="Liu X.D."/>
            <person name="Liao X.Y."/>
            <person name="Jiang Y.T."/>
            <person name="Yu X."/>
            <person name="Hao Y."/>
            <person name="Huang J."/>
            <person name="Zhao X.W."/>
            <person name="Ke S."/>
            <person name="Chen Y.Y."/>
            <person name="Wu W.L."/>
            <person name="Hsu J.L."/>
            <person name="Lin Y.F."/>
            <person name="Huang M.D."/>
            <person name="Li C.Y."/>
            <person name="Huang L."/>
            <person name="Wang Z.W."/>
            <person name="Zhao X."/>
            <person name="Zhong W.Y."/>
            <person name="Peng D.H."/>
            <person name="Ahmad S."/>
            <person name="Lan S."/>
            <person name="Zhang J.S."/>
            <person name="Tsai W.C."/>
            <person name="Van de Peer Y."/>
            <person name="Liu Z.J."/>
        </authorList>
    </citation>
    <scope>NUCLEOTIDE SEQUENCE</scope>
    <source>
        <strain evidence="6">SCP</strain>
    </source>
</reference>
<dbReference type="GO" id="GO:0006281">
    <property type="term" value="P:DNA repair"/>
    <property type="evidence" value="ECO:0007669"/>
    <property type="project" value="InterPro"/>
</dbReference>
<keyword evidence="7" id="KW-1185">Reference proteome</keyword>
<comment type="similarity">
    <text evidence="1">Belongs to the RecA family.</text>
</comment>
<name>A0AAV9B086_ACOGR</name>